<dbReference type="AlphaFoldDB" id="A0AA43TTJ7"/>
<dbReference type="PANTHER" id="PTHR43439:SF2">
    <property type="entry name" value="ENZYME, PUTATIVE (JCVI)-RELATED"/>
    <property type="match status" value="1"/>
</dbReference>
<keyword evidence="2" id="KW-0597">Phosphoprotein</keyword>
<evidence type="ECO:0000313" key="4">
    <source>
        <dbReference type="EMBL" id="MDI1487653.1"/>
    </source>
</evidence>
<dbReference type="Gene3D" id="3.40.50.12780">
    <property type="entry name" value="N-terminal domain of ligase-like"/>
    <property type="match status" value="1"/>
</dbReference>
<dbReference type="InterPro" id="IPR051414">
    <property type="entry name" value="Adenylate-forming_Reductase"/>
</dbReference>
<evidence type="ECO:0000259" key="3">
    <source>
        <dbReference type="Pfam" id="PF00501"/>
    </source>
</evidence>
<proteinExistence type="predicted"/>
<sequence>MIVLSSFATPEAQIRILSLQGCTVSLIADDVGNPAKEFEELGPHMRFVHAPELDELLNEDPADSVEYQKSWEDGKDDPWLIFHTSGTTGHPKPITYTHKMMATPDIAASLTGIKESYMDQYAFKRWYTPIPLLHYVGMLMTLCMTGYINTTVVLGPSSPPTPKTIQQIIQYGRVEGAILPPILIDQLCSNSHGLSALRTLDYLQYVGAPLGKKSGTLLSQYVRLAPSIGSTEAGGYFIELRADHEDWDYVSFQPHAGAIFEHRNEELHELVFVRQPECAVQPIFLVYPDKLRFETNDLWIEHETRKGLWKIVGRTDDYVLLSTGEGLHASSLEPEFESLDFVKAALIGGHGRLRPVLILELIPDVEADMKSESWVKTFKATLTPHIEKVNSKCHPSVRLSPELILFADKGKPFERTIKGNVARAQSLKLYEQEMRRLPDSAR</sequence>
<dbReference type="PROSITE" id="PS00455">
    <property type="entry name" value="AMP_BINDING"/>
    <property type="match status" value="1"/>
</dbReference>
<evidence type="ECO:0000256" key="2">
    <source>
        <dbReference type="ARBA" id="ARBA00022553"/>
    </source>
</evidence>
<dbReference type="Pfam" id="PF00501">
    <property type="entry name" value="AMP-binding"/>
    <property type="match status" value="1"/>
</dbReference>
<name>A0AA43TTJ7_9LECA</name>
<dbReference type="PANTHER" id="PTHR43439">
    <property type="entry name" value="PHENYLACETATE-COENZYME A LIGASE"/>
    <property type="match status" value="1"/>
</dbReference>
<evidence type="ECO:0000313" key="5">
    <source>
        <dbReference type="Proteomes" id="UP001161017"/>
    </source>
</evidence>
<keyword evidence="5" id="KW-1185">Reference proteome</keyword>
<dbReference type="Pfam" id="PF23562">
    <property type="entry name" value="AMP-binding_C_3"/>
    <property type="match status" value="1"/>
</dbReference>
<accession>A0AA43TTJ7</accession>
<comment type="caution">
    <text evidence="4">The sequence shown here is derived from an EMBL/GenBank/DDBJ whole genome shotgun (WGS) entry which is preliminary data.</text>
</comment>
<dbReference type="InterPro" id="IPR042099">
    <property type="entry name" value="ANL_N_sf"/>
</dbReference>
<dbReference type="InterPro" id="IPR000873">
    <property type="entry name" value="AMP-dep_synth/lig_dom"/>
</dbReference>
<feature type="domain" description="AMP-dependent synthetase/ligase" evidence="3">
    <location>
        <begin position="11"/>
        <end position="245"/>
    </location>
</feature>
<keyword evidence="1" id="KW-0596">Phosphopantetheine</keyword>
<protein>
    <submittedName>
        <fullName evidence="4">NRPS-like protein biosynthetic cluster</fullName>
    </submittedName>
</protein>
<gene>
    <name evidence="4" type="ORF">OHK93_006924</name>
</gene>
<dbReference type="EMBL" id="JAPUFD010000006">
    <property type="protein sequence ID" value="MDI1487653.1"/>
    <property type="molecule type" value="Genomic_DNA"/>
</dbReference>
<dbReference type="SUPFAM" id="SSF56801">
    <property type="entry name" value="Acetyl-CoA synthetase-like"/>
    <property type="match status" value="1"/>
</dbReference>
<dbReference type="Proteomes" id="UP001161017">
    <property type="component" value="Unassembled WGS sequence"/>
</dbReference>
<reference evidence="4" key="1">
    <citation type="journal article" date="2023" name="Genome Biol. Evol.">
        <title>First Whole Genome Sequence and Flow Cytometry Genome Size Data for the Lichen-Forming Fungus Ramalina farinacea (Ascomycota).</title>
        <authorList>
            <person name="Llewellyn T."/>
            <person name="Mian S."/>
            <person name="Hill R."/>
            <person name="Leitch I.J."/>
            <person name="Gaya E."/>
        </authorList>
    </citation>
    <scope>NUCLEOTIDE SEQUENCE</scope>
    <source>
        <strain evidence="4">LIQ254RAFAR</strain>
    </source>
</reference>
<evidence type="ECO:0000256" key="1">
    <source>
        <dbReference type="ARBA" id="ARBA00022450"/>
    </source>
</evidence>
<organism evidence="4 5">
    <name type="scientific">Ramalina farinacea</name>
    <dbReference type="NCBI Taxonomy" id="258253"/>
    <lineage>
        <taxon>Eukaryota</taxon>
        <taxon>Fungi</taxon>
        <taxon>Dikarya</taxon>
        <taxon>Ascomycota</taxon>
        <taxon>Pezizomycotina</taxon>
        <taxon>Lecanoromycetes</taxon>
        <taxon>OSLEUM clade</taxon>
        <taxon>Lecanoromycetidae</taxon>
        <taxon>Lecanorales</taxon>
        <taxon>Lecanorineae</taxon>
        <taxon>Ramalinaceae</taxon>
        <taxon>Ramalina</taxon>
    </lineage>
</organism>
<dbReference type="InterPro" id="IPR020845">
    <property type="entry name" value="AMP-binding_CS"/>
</dbReference>